<sequence length="484" mass="50204">MLPVLVVSIDNTALAFAVPQLSTSLQPSANALLWIVDVYPLVLAGLLITMGMLGDRIGRRRLLLIGTAGFGLVSIYAAFAPTAGHLIAARILLGVFGAMLMPSTLSLLRNVFLDDTQRRLAIAIWASAFAGGAALGPIVGGWLLEHFWWGAIFLISVPAAVVLLAAGPFLLPESRNPHAGRLDPVGVVLSIAAMMPLVYGVKHTATEGVDLLGASMFAIGIASAIAFVRRQLTRTDPLLDLRLFTRPVFAASISANFISVFAFAGLVFFLSQHLQFVEGRSPLEAATTMIPGALASIVSGLLAVVLARVIAVRHLIPAGILLATAGYSLGSTMTVGSPHIVIVLVFVLVGAGAGLAETLTNDAILASVPAERAGAASGISETAYELGTALGVAILGSYLSWMYRMTIQVPDSVPAEARADVENMIGTAVTASEGMPEAQAAETVLAAQRAFEAGVASTSMVGAILTGVTAVVVWVVLRRAALRA</sequence>
<dbReference type="InterPro" id="IPR036259">
    <property type="entry name" value="MFS_trans_sf"/>
</dbReference>
<dbReference type="PROSITE" id="PS50850">
    <property type="entry name" value="MFS"/>
    <property type="match status" value="1"/>
</dbReference>
<dbReference type="PANTHER" id="PTHR42718">
    <property type="entry name" value="MAJOR FACILITATOR SUPERFAMILY MULTIDRUG TRANSPORTER MFSC"/>
    <property type="match status" value="1"/>
</dbReference>
<organism evidence="9 10">
    <name type="scientific">Mobilicoccus caccae</name>
    <dbReference type="NCBI Taxonomy" id="1859295"/>
    <lineage>
        <taxon>Bacteria</taxon>
        <taxon>Bacillati</taxon>
        <taxon>Actinomycetota</taxon>
        <taxon>Actinomycetes</taxon>
        <taxon>Micrococcales</taxon>
        <taxon>Dermatophilaceae</taxon>
        <taxon>Mobilicoccus</taxon>
    </lineage>
</organism>
<feature type="transmembrane region" description="Helical" evidence="7">
    <location>
        <begin position="87"/>
        <end position="108"/>
    </location>
</feature>
<keyword evidence="2" id="KW-0813">Transport</keyword>
<keyword evidence="4 7" id="KW-0812">Transmembrane</keyword>
<proteinExistence type="predicted"/>
<feature type="transmembrane region" description="Helical" evidence="7">
    <location>
        <begin position="382"/>
        <end position="403"/>
    </location>
</feature>
<gene>
    <name evidence="9" type="ORF">GCM10025883_01740</name>
</gene>
<feature type="transmembrane region" description="Helical" evidence="7">
    <location>
        <begin position="182"/>
        <end position="199"/>
    </location>
</feature>
<feature type="transmembrane region" description="Helical" evidence="7">
    <location>
        <begin position="339"/>
        <end position="361"/>
    </location>
</feature>
<dbReference type="Gene3D" id="1.20.1250.20">
    <property type="entry name" value="MFS general substrate transporter like domains"/>
    <property type="match status" value="1"/>
</dbReference>
<evidence type="ECO:0000313" key="10">
    <source>
        <dbReference type="Proteomes" id="UP001157126"/>
    </source>
</evidence>
<evidence type="ECO:0000256" key="4">
    <source>
        <dbReference type="ARBA" id="ARBA00022692"/>
    </source>
</evidence>
<comment type="subcellular location">
    <subcellularLocation>
        <location evidence="1">Cell membrane</location>
        <topology evidence="1">Multi-pass membrane protein</topology>
    </subcellularLocation>
</comment>
<evidence type="ECO:0000256" key="6">
    <source>
        <dbReference type="ARBA" id="ARBA00023136"/>
    </source>
</evidence>
<feature type="transmembrane region" description="Helical" evidence="7">
    <location>
        <begin position="211"/>
        <end position="228"/>
    </location>
</feature>
<feature type="transmembrane region" description="Helical" evidence="7">
    <location>
        <begin position="248"/>
        <end position="269"/>
    </location>
</feature>
<evidence type="ECO:0000256" key="1">
    <source>
        <dbReference type="ARBA" id="ARBA00004651"/>
    </source>
</evidence>
<evidence type="ECO:0000256" key="7">
    <source>
        <dbReference type="SAM" id="Phobius"/>
    </source>
</evidence>
<dbReference type="CDD" id="cd17321">
    <property type="entry name" value="MFS_MMR_MDR_like"/>
    <property type="match status" value="1"/>
</dbReference>
<keyword evidence="6 7" id="KW-0472">Membrane</keyword>
<evidence type="ECO:0000259" key="8">
    <source>
        <dbReference type="PROSITE" id="PS50850"/>
    </source>
</evidence>
<feature type="transmembrane region" description="Helical" evidence="7">
    <location>
        <begin position="289"/>
        <end position="307"/>
    </location>
</feature>
<dbReference type="InterPro" id="IPR020846">
    <property type="entry name" value="MFS_dom"/>
</dbReference>
<feature type="transmembrane region" description="Helical" evidence="7">
    <location>
        <begin position="31"/>
        <end position="50"/>
    </location>
</feature>
<evidence type="ECO:0000256" key="5">
    <source>
        <dbReference type="ARBA" id="ARBA00022989"/>
    </source>
</evidence>
<dbReference type="SUPFAM" id="SSF103473">
    <property type="entry name" value="MFS general substrate transporter"/>
    <property type="match status" value="1"/>
</dbReference>
<dbReference type="Pfam" id="PF07690">
    <property type="entry name" value="MFS_1"/>
    <property type="match status" value="1"/>
</dbReference>
<dbReference type="InterPro" id="IPR011701">
    <property type="entry name" value="MFS"/>
</dbReference>
<name>A0ABQ6IN34_9MICO</name>
<dbReference type="PANTHER" id="PTHR42718:SF47">
    <property type="entry name" value="METHYL VIOLOGEN RESISTANCE PROTEIN SMVA"/>
    <property type="match status" value="1"/>
</dbReference>
<dbReference type="Gene3D" id="1.20.1720.10">
    <property type="entry name" value="Multidrug resistance protein D"/>
    <property type="match status" value="1"/>
</dbReference>
<evidence type="ECO:0000313" key="9">
    <source>
        <dbReference type="EMBL" id="GMA38129.1"/>
    </source>
</evidence>
<reference evidence="10" key="1">
    <citation type="journal article" date="2019" name="Int. J. Syst. Evol. Microbiol.">
        <title>The Global Catalogue of Microorganisms (GCM) 10K type strain sequencing project: providing services to taxonomists for standard genome sequencing and annotation.</title>
        <authorList>
            <consortium name="The Broad Institute Genomics Platform"/>
            <consortium name="The Broad Institute Genome Sequencing Center for Infectious Disease"/>
            <person name="Wu L."/>
            <person name="Ma J."/>
        </authorList>
    </citation>
    <scope>NUCLEOTIDE SEQUENCE [LARGE SCALE GENOMIC DNA]</scope>
    <source>
        <strain evidence="10">NBRC 113072</strain>
    </source>
</reference>
<keyword evidence="5 7" id="KW-1133">Transmembrane helix</keyword>
<feature type="transmembrane region" description="Helical" evidence="7">
    <location>
        <begin position="314"/>
        <end position="333"/>
    </location>
</feature>
<evidence type="ECO:0000256" key="2">
    <source>
        <dbReference type="ARBA" id="ARBA00022448"/>
    </source>
</evidence>
<evidence type="ECO:0000256" key="3">
    <source>
        <dbReference type="ARBA" id="ARBA00022475"/>
    </source>
</evidence>
<comment type="caution">
    <text evidence="9">The sequence shown here is derived from an EMBL/GenBank/DDBJ whole genome shotgun (WGS) entry which is preliminary data.</text>
</comment>
<feature type="domain" description="Major facilitator superfamily (MFS) profile" evidence="8">
    <location>
        <begin position="1"/>
        <end position="481"/>
    </location>
</feature>
<keyword evidence="3" id="KW-1003">Cell membrane</keyword>
<feature type="transmembrane region" description="Helical" evidence="7">
    <location>
        <begin position="146"/>
        <end position="170"/>
    </location>
</feature>
<feature type="transmembrane region" description="Helical" evidence="7">
    <location>
        <begin position="120"/>
        <end position="140"/>
    </location>
</feature>
<dbReference type="Proteomes" id="UP001157126">
    <property type="component" value="Unassembled WGS sequence"/>
</dbReference>
<feature type="transmembrane region" description="Helical" evidence="7">
    <location>
        <begin position="62"/>
        <end position="81"/>
    </location>
</feature>
<protein>
    <submittedName>
        <fullName evidence="9">MFS transporter</fullName>
    </submittedName>
</protein>
<dbReference type="EMBL" id="BSUO01000001">
    <property type="protein sequence ID" value="GMA38129.1"/>
    <property type="molecule type" value="Genomic_DNA"/>
</dbReference>
<keyword evidence="10" id="KW-1185">Reference proteome</keyword>
<feature type="transmembrane region" description="Helical" evidence="7">
    <location>
        <begin position="455"/>
        <end position="477"/>
    </location>
</feature>
<accession>A0ABQ6IN34</accession>